<feature type="repeat" description="TPR" evidence="3">
    <location>
        <begin position="299"/>
        <end position="332"/>
    </location>
</feature>
<feature type="repeat" description="TPR" evidence="3">
    <location>
        <begin position="454"/>
        <end position="487"/>
    </location>
</feature>
<organism evidence="4 5">
    <name type="scientific">Candidatus Scalindua japonica</name>
    <dbReference type="NCBI Taxonomy" id="1284222"/>
    <lineage>
        <taxon>Bacteria</taxon>
        <taxon>Pseudomonadati</taxon>
        <taxon>Planctomycetota</taxon>
        <taxon>Candidatus Brocadiia</taxon>
        <taxon>Candidatus Brocadiales</taxon>
        <taxon>Candidatus Scalinduaceae</taxon>
        <taxon>Candidatus Scalindua</taxon>
    </lineage>
</organism>
<dbReference type="SUPFAM" id="SSF48452">
    <property type="entry name" value="TPR-like"/>
    <property type="match status" value="2"/>
</dbReference>
<dbReference type="InterPro" id="IPR051012">
    <property type="entry name" value="CellSynth/LPSAsmb/PSIAsmb"/>
</dbReference>
<protein>
    <submittedName>
        <fullName evidence="4">Uncharacterized protein</fullName>
    </submittedName>
</protein>
<dbReference type="PANTHER" id="PTHR45586">
    <property type="entry name" value="TPR REPEAT-CONTAINING PROTEIN PA4667"/>
    <property type="match status" value="1"/>
</dbReference>
<dbReference type="OrthoDB" id="247092at2"/>
<evidence type="ECO:0000256" key="2">
    <source>
        <dbReference type="ARBA" id="ARBA00022803"/>
    </source>
</evidence>
<reference evidence="5" key="1">
    <citation type="journal article" date="2017" name="Environ. Microbiol. Rep.">
        <title>Genetic Diversity of Marine Anaerobic Ammonium-Oxidizing Bacteria as Revealed by Genomic and Proteomic Analyses of 'Candidatus Scalindua japonica'.</title>
        <authorList>
            <person name="Oshiki M."/>
            <person name="Mizuto K."/>
            <person name="Kimura Z."/>
            <person name="Kindaichi T."/>
            <person name="Satoh H."/>
            <person name="Okabe S."/>
        </authorList>
    </citation>
    <scope>NUCLEOTIDE SEQUENCE [LARGE SCALE GENOMIC DNA]</scope>
    <source>
        <strain evidence="5">husup-a2</strain>
    </source>
</reference>
<keyword evidence="2 3" id="KW-0802">TPR repeat</keyword>
<dbReference type="AlphaFoldDB" id="A0A286TVW5"/>
<comment type="caution">
    <text evidence="4">The sequence shown here is derived from an EMBL/GenBank/DDBJ whole genome shotgun (WGS) entry which is preliminary data.</text>
</comment>
<evidence type="ECO:0000313" key="4">
    <source>
        <dbReference type="EMBL" id="GAX60056.1"/>
    </source>
</evidence>
<accession>A0A286TVW5</accession>
<keyword evidence="5" id="KW-1185">Reference proteome</keyword>
<dbReference type="EMBL" id="BAOS01000005">
    <property type="protein sequence ID" value="GAX60056.1"/>
    <property type="molecule type" value="Genomic_DNA"/>
</dbReference>
<dbReference type="PANTHER" id="PTHR45586:SF1">
    <property type="entry name" value="LIPOPOLYSACCHARIDE ASSEMBLY PROTEIN B"/>
    <property type="match status" value="1"/>
</dbReference>
<gene>
    <name evidence="4" type="ORF">SCALIN_C05_0141</name>
</gene>
<sequence length="627" mass="72293">MKIMSTTNQKPKIRNLIFYYRACVYLFTILSVLNLSYGSIAADELSEKEAMLLNLSLDEYKERVENEKKILGGLKKLLNLRQREASFDEEVATQLVTENKNLSINKRMGNYDTVLYSIRADLVSIDEILQSLVTASGKRIIIDDDIDRKRLSSVISIYLENTPLVDIIDIIFGAKGLETIISENLIFVTLPAKLNVSSAYGYYQEKAIQTYQKVMIKYPKYEGVVRAYYELGNFYLASNFPSIALQEYKIVIANYPDHELTKNSMLNVGQCYEMLDDVENAKVSYLKYVNSYPHSNDTDDTYLKIGDLWSKQENYEKAIEVYKYIIKEYYDKDTAMFARLRLGNSFINTGDYDVALQLFLSMKKEFQNVNKNSELTENAHIENKVEGQSHQFQQDGGKAGDASLVSEHFIMPDKLRYELEYQIGNCCYLLGKYDEAIRVLKNFSLYEQNNEMLDKAYYKLADCFFMKQDYLTAFQLYKNALAEFPDSSLAPYGFYYSGKTLRKMKMLDNAIATLKQGLSKHKDSIYVDRMKFEIGLCYLDDENYKRSLGVFEELLEGNKDKNMSVKANIYAGVSLAQEKQHEKAIEYFQKALVGETLEKRKDWVSKLVGDSYAELGLLAEAVKSYQQ</sequence>
<keyword evidence="1" id="KW-0677">Repeat</keyword>
<proteinExistence type="predicted"/>
<dbReference type="PROSITE" id="PS50005">
    <property type="entry name" value="TPR"/>
    <property type="match status" value="2"/>
</dbReference>
<evidence type="ECO:0000256" key="1">
    <source>
        <dbReference type="ARBA" id="ARBA00022737"/>
    </source>
</evidence>
<name>A0A286TVW5_9BACT</name>
<dbReference type="InterPro" id="IPR011990">
    <property type="entry name" value="TPR-like_helical_dom_sf"/>
</dbReference>
<dbReference type="InterPro" id="IPR019734">
    <property type="entry name" value="TPR_rpt"/>
</dbReference>
<dbReference type="Gene3D" id="1.25.40.10">
    <property type="entry name" value="Tetratricopeptide repeat domain"/>
    <property type="match status" value="4"/>
</dbReference>
<dbReference type="Proteomes" id="UP000218542">
    <property type="component" value="Unassembled WGS sequence"/>
</dbReference>
<dbReference type="Pfam" id="PF13432">
    <property type="entry name" value="TPR_16"/>
    <property type="match status" value="2"/>
</dbReference>
<evidence type="ECO:0000313" key="5">
    <source>
        <dbReference type="Proteomes" id="UP000218542"/>
    </source>
</evidence>
<evidence type="ECO:0000256" key="3">
    <source>
        <dbReference type="PROSITE-ProRule" id="PRU00339"/>
    </source>
</evidence>
<dbReference type="Pfam" id="PF13174">
    <property type="entry name" value="TPR_6"/>
    <property type="match status" value="2"/>
</dbReference>
<dbReference type="SMART" id="SM00028">
    <property type="entry name" value="TPR"/>
    <property type="match status" value="6"/>
</dbReference>